<gene>
    <name evidence="2" type="ORF">COCSADRAFT_266003</name>
</gene>
<evidence type="ECO:0000256" key="1">
    <source>
        <dbReference type="SAM" id="MobiDB-lite"/>
    </source>
</evidence>
<organism evidence="2 3">
    <name type="scientific">Cochliobolus sativus (strain ND90Pr / ATCC 201652)</name>
    <name type="common">Common root rot and spot blotch fungus</name>
    <name type="synonym">Bipolaris sorokiniana</name>
    <dbReference type="NCBI Taxonomy" id="665912"/>
    <lineage>
        <taxon>Eukaryota</taxon>
        <taxon>Fungi</taxon>
        <taxon>Dikarya</taxon>
        <taxon>Ascomycota</taxon>
        <taxon>Pezizomycotina</taxon>
        <taxon>Dothideomycetes</taxon>
        <taxon>Pleosporomycetidae</taxon>
        <taxon>Pleosporales</taxon>
        <taxon>Pleosporineae</taxon>
        <taxon>Pleosporaceae</taxon>
        <taxon>Bipolaris</taxon>
    </lineage>
</organism>
<reference evidence="3" key="2">
    <citation type="journal article" date="2013" name="PLoS Genet.">
        <title>Comparative genome structure, secondary metabolite, and effector coding capacity across Cochliobolus pathogens.</title>
        <authorList>
            <person name="Condon B.J."/>
            <person name="Leng Y."/>
            <person name="Wu D."/>
            <person name="Bushley K.E."/>
            <person name="Ohm R.A."/>
            <person name="Otillar R."/>
            <person name="Martin J."/>
            <person name="Schackwitz W."/>
            <person name="Grimwood J."/>
            <person name="MohdZainudin N."/>
            <person name="Xue C."/>
            <person name="Wang R."/>
            <person name="Manning V.A."/>
            <person name="Dhillon B."/>
            <person name="Tu Z.J."/>
            <person name="Steffenson B.J."/>
            <person name="Salamov A."/>
            <person name="Sun H."/>
            <person name="Lowry S."/>
            <person name="LaButti K."/>
            <person name="Han J."/>
            <person name="Copeland A."/>
            <person name="Lindquist E."/>
            <person name="Barry K."/>
            <person name="Schmutz J."/>
            <person name="Baker S.E."/>
            <person name="Ciuffetti L.M."/>
            <person name="Grigoriev I.V."/>
            <person name="Zhong S."/>
            <person name="Turgeon B.G."/>
        </authorList>
    </citation>
    <scope>NUCLEOTIDE SEQUENCE [LARGE SCALE GENOMIC DNA]</scope>
    <source>
        <strain evidence="3">ND90Pr / ATCC 201652</strain>
    </source>
</reference>
<proteinExistence type="predicted"/>
<feature type="region of interest" description="Disordered" evidence="1">
    <location>
        <begin position="95"/>
        <end position="120"/>
    </location>
</feature>
<dbReference type="RefSeq" id="XP_007705778.1">
    <property type="nucleotide sequence ID" value="XM_007707588.1"/>
</dbReference>
<dbReference type="OMA" id="DRDCTNS"/>
<name>M2SPQ5_COCSN</name>
<reference evidence="2 3" key="1">
    <citation type="journal article" date="2012" name="PLoS Pathog.">
        <title>Diverse lifestyles and strategies of plant pathogenesis encoded in the genomes of eighteen Dothideomycetes fungi.</title>
        <authorList>
            <person name="Ohm R.A."/>
            <person name="Feau N."/>
            <person name="Henrissat B."/>
            <person name="Schoch C.L."/>
            <person name="Horwitz B.A."/>
            <person name="Barry K.W."/>
            <person name="Condon B.J."/>
            <person name="Copeland A.C."/>
            <person name="Dhillon B."/>
            <person name="Glaser F."/>
            <person name="Hesse C.N."/>
            <person name="Kosti I."/>
            <person name="LaButti K."/>
            <person name="Lindquist E.A."/>
            <person name="Lucas S."/>
            <person name="Salamov A.A."/>
            <person name="Bradshaw R.E."/>
            <person name="Ciuffetti L."/>
            <person name="Hamelin R.C."/>
            <person name="Kema G.H.J."/>
            <person name="Lawrence C."/>
            <person name="Scott J.A."/>
            <person name="Spatafora J.W."/>
            <person name="Turgeon B.G."/>
            <person name="de Wit P.J.G.M."/>
            <person name="Zhong S."/>
            <person name="Goodwin S.B."/>
            <person name="Grigoriev I.V."/>
        </authorList>
    </citation>
    <scope>NUCLEOTIDE SEQUENCE [LARGE SCALE GENOMIC DNA]</scope>
    <source>
        <strain evidence="3">ND90Pr / ATCC 201652</strain>
    </source>
</reference>
<dbReference type="KEGG" id="bsc:COCSADRAFT_266003"/>
<accession>M2SPQ5</accession>
<protein>
    <submittedName>
        <fullName evidence="2">Uncharacterized protein</fullName>
    </submittedName>
</protein>
<sequence>MHRRRSSVWRPMLDRDCTNSAVLVALQLNAERSSLEASRKTRSTKINAETDLSPSEEQPNAMAPSQQTPSSRREEMVTFRFPAPEDRHALNIFIPEPQMNSPSERASPTSDTTLFDDDDLDIPPISQTADSHLMHGCTVVENIRSTNQGLYTAFHRVQEHAAIPIQRRSRQHQCYGSSSQACDPVSTRHQLRTARCNATMDILTVEEREMEYQHRHTFIGTASLDEFLNLLEISSSHRVTQSAVVRAFVRLASTEQLYARQCSTKLDRWGLVARTTLDYRDTASVDYVVQSRIKLGSISLRQLLDMVPFDEDNGAAVTKVVDAFSAASHMDAKTNMDMSNKARELRSWIVSQQMDARWC</sequence>
<feature type="region of interest" description="Disordered" evidence="1">
    <location>
        <begin position="33"/>
        <end position="73"/>
    </location>
</feature>
<dbReference type="GeneID" id="19135520"/>
<evidence type="ECO:0000313" key="3">
    <source>
        <dbReference type="Proteomes" id="UP000016934"/>
    </source>
</evidence>
<evidence type="ECO:0000313" key="2">
    <source>
        <dbReference type="EMBL" id="EMD58742.1"/>
    </source>
</evidence>
<dbReference type="OrthoDB" id="3786670at2759"/>
<dbReference type="AlphaFoldDB" id="M2SPQ5"/>
<keyword evidence="3" id="KW-1185">Reference proteome</keyword>
<feature type="compositionally biased region" description="Polar residues" evidence="1">
    <location>
        <begin position="44"/>
        <end position="70"/>
    </location>
</feature>
<dbReference type="EMBL" id="KB445655">
    <property type="protein sequence ID" value="EMD58742.1"/>
    <property type="molecule type" value="Genomic_DNA"/>
</dbReference>
<dbReference type="Proteomes" id="UP000016934">
    <property type="component" value="Unassembled WGS sequence"/>
</dbReference>
<dbReference type="HOGENOM" id="CLU_041184_0_0_1"/>